<sequence>MASSSSAAAAAEATSAGPNPKRGRRGAAEKLWTEAEEMAILEGFLEFVTERGTPTRAPDHHHHHHDTAPFFERIRPRLRRADLNRAQLADKLRRLKRKYRAAASRLAAAPSAAAAAAFRTPHDRATFELARKIWSPATPAPEPEEGRKGMEEKWREQQILELEVLLKRAELLHEHFSAKLEEMRSTTTTTSSN</sequence>
<feature type="region of interest" description="Disordered" evidence="3">
    <location>
        <begin position="1"/>
        <end position="29"/>
    </location>
</feature>
<reference evidence="6" key="2">
    <citation type="submission" date="2025-08" db="UniProtKB">
        <authorList>
            <consortium name="RefSeq"/>
        </authorList>
    </citation>
    <scope>IDENTIFICATION</scope>
    <source>
        <tissue evidence="6">Leaf</tissue>
    </source>
</reference>
<feature type="domain" description="Glabrous enhancer-binding protein-like DBD" evidence="4">
    <location>
        <begin position="29"/>
        <end position="135"/>
    </location>
</feature>
<evidence type="ECO:0000256" key="1">
    <source>
        <dbReference type="ARBA" id="ARBA00010820"/>
    </source>
</evidence>
<protein>
    <submittedName>
        <fullName evidence="6">Probable transcription factor At4g00390</fullName>
    </submittedName>
</protein>
<dbReference type="Pfam" id="PF04504">
    <property type="entry name" value="GeBP-like_DBD"/>
    <property type="match status" value="1"/>
</dbReference>
<dbReference type="RefSeq" id="XP_020101254.1">
    <property type="nucleotide sequence ID" value="XM_020245665.1"/>
</dbReference>
<feature type="coiled-coil region" evidence="2">
    <location>
        <begin position="78"/>
        <end position="105"/>
    </location>
</feature>
<dbReference type="InterPro" id="IPR007592">
    <property type="entry name" value="GEBP"/>
</dbReference>
<dbReference type="PANTHER" id="PTHR31662">
    <property type="entry name" value="BNAANNG10740D PROTEIN-RELATED"/>
    <property type="match status" value="1"/>
</dbReference>
<accession>A0A6P5FYX0</accession>
<name>A0A6P5FYX0_ANACO</name>
<comment type="similarity">
    <text evidence="1">Belongs to the GeBP family.</text>
</comment>
<keyword evidence="5" id="KW-1185">Reference proteome</keyword>
<dbReference type="GO" id="GO:0006355">
    <property type="term" value="P:regulation of DNA-templated transcription"/>
    <property type="evidence" value="ECO:0007669"/>
    <property type="project" value="InterPro"/>
</dbReference>
<evidence type="ECO:0000313" key="5">
    <source>
        <dbReference type="Proteomes" id="UP000515123"/>
    </source>
</evidence>
<keyword evidence="2" id="KW-0175">Coiled coil</keyword>
<gene>
    <name evidence="6" type="primary">LOC109719133</name>
</gene>
<dbReference type="PANTHER" id="PTHR31662:SF1">
    <property type="entry name" value="OS01G0249900 PROTEIN"/>
    <property type="match status" value="1"/>
</dbReference>
<dbReference type="GO" id="GO:0005634">
    <property type="term" value="C:nucleus"/>
    <property type="evidence" value="ECO:0007669"/>
    <property type="project" value="TreeGrafter"/>
</dbReference>
<organism evidence="5 6">
    <name type="scientific">Ananas comosus</name>
    <name type="common">Pineapple</name>
    <name type="synonym">Ananas ananas</name>
    <dbReference type="NCBI Taxonomy" id="4615"/>
    <lineage>
        <taxon>Eukaryota</taxon>
        <taxon>Viridiplantae</taxon>
        <taxon>Streptophyta</taxon>
        <taxon>Embryophyta</taxon>
        <taxon>Tracheophyta</taxon>
        <taxon>Spermatophyta</taxon>
        <taxon>Magnoliopsida</taxon>
        <taxon>Liliopsida</taxon>
        <taxon>Poales</taxon>
        <taxon>Bromeliaceae</taxon>
        <taxon>Bromelioideae</taxon>
        <taxon>Ananas</taxon>
    </lineage>
</organism>
<dbReference type="InterPro" id="IPR053932">
    <property type="entry name" value="GeBP-like_DBD"/>
</dbReference>
<proteinExistence type="inferred from homology"/>
<evidence type="ECO:0000256" key="3">
    <source>
        <dbReference type="SAM" id="MobiDB-lite"/>
    </source>
</evidence>
<dbReference type="Proteomes" id="UP000515123">
    <property type="component" value="Linkage group 13"/>
</dbReference>
<evidence type="ECO:0000313" key="6">
    <source>
        <dbReference type="RefSeq" id="XP_020101254.1"/>
    </source>
</evidence>
<feature type="compositionally biased region" description="Low complexity" evidence="3">
    <location>
        <begin position="1"/>
        <end position="16"/>
    </location>
</feature>
<evidence type="ECO:0000256" key="2">
    <source>
        <dbReference type="SAM" id="Coils"/>
    </source>
</evidence>
<evidence type="ECO:0000259" key="4">
    <source>
        <dbReference type="Pfam" id="PF04504"/>
    </source>
</evidence>
<dbReference type="GeneID" id="109719133"/>
<reference evidence="5" key="1">
    <citation type="journal article" date="2015" name="Nat. Genet.">
        <title>The pineapple genome and the evolution of CAM photosynthesis.</title>
        <authorList>
            <person name="Ming R."/>
            <person name="VanBuren R."/>
            <person name="Wai C.M."/>
            <person name="Tang H."/>
            <person name="Schatz M.C."/>
            <person name="Bowers J.E."/>
            <person name="Lyons E."/>
            <person name="Wang M.L."/>
            <person name="Chen J."/>
            <person name="Biggers E."/>
            <person name="Zhang J."/>
            <person name="Huang L."/>
            <person name="Zhang L."/>
            <person name="Miao W."/>
            <person name="Zhang J."/>
            <person name="Ye Z."/>
            <person name="Miao C."/>
            <person name="Lin Z."/>
            <person name="Wang H."/>
            <person name="Zhou H."/>
            <person name="Yim W.C."/>
            <person name="Priest H.D."/>
            <person name="Zheng C."/>
            <person name="Woodhouse M."/>
            <person name="Edger P.P."/>
            <person name="Guyot R."/>
            <person name="Guo H.B."/>
            <person name="Guo H."/>
            <person name="Zheng G."/>
            <person name="Singh R."/>
            <person name="Sharma A."/>
            <person name="Min X."/>
            <person name="Zheng Y."/>
            <person name="Lee H."/>
            <person name="Gurtowski J."/>
            <person name="Sedlazeck F.J."/>
            <person name="Harkess A."/>
            <person name="McKain M.R."/>
            <person name="Liao Z."/>
            <person name="Fang J."/>
            <person name="Liu J."/>
            <person name="Zhang X."/>
            <person name="Zhang Q."/>
            <person name="Hu W."/>
            <person name="Qin Y."/>
            <person name="Wang K."/>
            <person name="Chen L.Y."/>
            <person name="Shirley N."/>
            <person name="Lin Y.R."/>
            <person name="Liu L.Y."/>
            <person name="Hernandez A.G."/>
            <person name="Wright C.L."/>
            <person name="Bulone V."/>
            <person name="Tuskan G.A."/>
            <person name="Heath K."/>
            <person name="Zee F."/>
            <person name="Moore P.H."/>
            <person name="Sunkar R."/>
            <person name="Leebens-Mack J.H."/>
            <person name="Mockler T."/>
            <person name="Bennetzen J.L."/>
            <person name="Freeling M."/>
            <person name="Sankoff D."/>
            <person name="Paterson A.H."/>
            <person name="Zhu X."/>
            <person name="Yang X."/>
            <person name="Smith J.A."/>
            <person name="Cushman J.C."/>
            <person name="Paull R.E."/>
            <person name="Yu Q."/>
        </authorList>
    </citation>
    <scope>NUCLEOTIDE SEQUENCE [LARGE SCALE GENOMIC DNA]</scope>
    <source>
        <strain evidence="5">cv. F153</strain>
    </source>
</reference>
<dbReference type="AlphaFoldDB" id="A0A6P5FYX0"/>
<dbReference type="OrthoDB" id="661680at2759"/>